<gene>
    <name evidence="2" type="ORF">EPI10_011950</name>
</gene>
<dbReference type="AlphaFoldDB" id="A0A5B6W8X9"/>
<keyword evidence="3" id="KW-1185">Reference proteome</keyword>
<reference evidence="3" key="1">
    <citation type="journal article" date="2019" name="Plant Biotechnol. J.">
        <title>Genome sequencing of the Australian wild diploid species Gossypium australe highlights disease resistance and delayed gland morphogenesis.</title>
        <authorList>
            <person name="Cai Y."/>
            <person name="Cai X."/>
            <person name="Wang Q."/>
            <person name="Wang P."/>
            <person name="Zhang Y."/>
            <person name="Cai C."/>
            <person name="Xu Y."/>
            <person name="Wang K."/>
            <person name="Zhou Z."/>
            <person name="Wang C."/>
            <person name="Geng S."/>
            <person name="Li B."/>
            <person name="Dong Q."/>
            <person name="Hou Y."/>
            <person name="Wang H."/>
            <person name="Ai P."/>
            <person name="Liu Z."/>
            <person name="Yi F."/>
            <person name="Sun M."/>
            <person name="An G."/>
            <person name="Cheng J."/>
            <person name="Zhang Y."/>
            <person name="Shi Q."/>
            <person name="Xie Y."/>
            <person name="Shi X."/>
            <person name="Chang Y."/>
            <person name="Huang F."/>
            <person name="Chen Y."/>
            <person name="Hong S."/>
            <person name="Mi L."/>
            <person name="Sun Q."/>
            <person name="Zhang L."/>
            <person name="Zhou B."/>
            <person name="Peng R."/>
            <person name="Zhang X."/>
            <person name="Liu F."/>
        </authorList>
    </citation>
    <scope>NUCLEOTIDE SEQUENCE [LARGE SCALE GENOMIC DNA]</scope>
    <source>
        <strain evidence="3">cv. PA1801</strain>
    </source>
</reference>
<protein>
    <submittedName>
        <fullName evidence="2">Cysteine-rich RLK (RECEPTOR-like protein kinase) 8</fullName>
    </submittedName>
</protein>
<dbReference type="OrthoDB" id="997331at2759"/>
<dbReference type="InterPro" id="IPR013103">
    <property type="entry name" value="RVT_2"/>
</dbReference>
<evidence type="ECO:0000313" key="2">
    <source>
        <dbReference type="EMBL" id="KAA3478120.1"/>
    </source>
</evidence>
<dbReference type="EMBL" id="SMMG02000004">
    <property type="protein sequence ID" value="KAA3478120.1"/>
    <property type="molecule type" value="Genomic_DNA"/>
</dbReference>
<proteinExistence type="predicted"/>
<evidence type="ECO:0000259" key="1">
    <source>
        <dbReference type="Pfam" id="PF07727"/>
    </source>
</evidence>
<accession>A0A5B6W8X9</accession>
<feature type="domain" description="Reverse transcriptase Ty1/copia-type" evidence="1">
    <location>
        <begin position="3"/>
        <end position="50"/>
    </location>
</feature>
<keyword evidence="2" id="KW-0808">Transferase</keyword>
<dbReference type="PANTHER" id="PTHR11439">
    <property type="entry name" value="GAG-POL-RELATED RETROTRANSPOSON"/>
    <property type="match status" value="1"/>
</dbReference>
<evidence type="ECO:0000313" key="3">
    <source>
        <dbReference type="Proteomes" id="UP000325315"/>
    </source>
</evidence>
<dbReference type="GO" id="GO:0016301">
    <property type="term" value="F:kinase activity"/>
    <property type="evidence" value="ECO:0007669"/>
    <property type="project" value="UniProtKB-KW"/>
</dbReference>
<dbReference type="InterPro" id="IPR011990">
    <property type="entry name" value="TPR-like_helical_dom_sf"/>
</dbReference>
<keyword evidence="2" id="KW-0418">Kinase</keyword>
<sequence>MHNQTWELVSLPHNRRVVGCKWVLKVKRHVDDSVARYKGKLVVKGYLQEAVWLDLRQVDINNAFLNGDLNEEIYMLQPPGFEGHNGGTPTPMISSCLLSAHTGSPIANESEYRSIVGAFQYIVITRPDITFAVNRVYASWGNDLDDRCSTSGFCIFLGENPISWGSKKQHVVSCSTEAEYRSLVGHEAIIYWKFPFDFPKSNFLFTSNPAVHQYCPSIHIFLFLGATKNLVFLHSLANSDQCKVTITDGLVLELVRRNRSDWKLAYVFFQWVSKKSGNSLGFDVCNEILDILGRMHWFEELTEVFDKMSERGLIDERTFRILVNRYAAAHMVEDAIWVFNRRK</sequence>
<keyword evidence="2" id="KW-0675">Receptor</keyword>
<dbReference type="PANTHER" id="PTHR11439:SF467">
    <property type="entry name" value="INTEGRASE CATALYTIC DOMAIN-CONTAINING PROTEIN"/>
    <property type="match status" value="1"/>
</dbReference>
<dbReference type="Pfam" id="PF07727">
    <property type="entry name" value="RVT_2"/>
    <property type="match status" value="1"/>
</dbReference>
<name>A0A5B6W8X9_9ROSI</name>
<dbReference type="Gene3D" id="1.25.40.10">
    <property type="entry name" value="Tetratricopeptide repeat domain"/>
    <property type="match status" value="1"/>
</dbReference>
<dbReference type="Proteomes" id="UP000325315">
    <property type="component" value="Unassembled WGS sequence"/>
</dbReference>
<dbReference type="CDD" id="cd09272">
    <property type="entry name" value="RNase_HI_RT_Ty1"/>
    <property type="match status" value="1"/>
</dbReference>
<organism evidence="2 3">
    <name type="scientific">Gossypium australe</name>
    <dbReference type="NCBI Taxonomy" id="47621"/>
    <lineage>
        <taxon>Eukaryota</taxon>
        <taxon>Viridiplantae</taxon>
        <taxon>Streptophyta</taxon>
        <taxon>Embryophyta</taxon>
        <taxon>Tracheophyta</taxon>
        <taxon>Spermatophyta</taxon>
        <taxon>Magnoliopsida</taxon>
        <taxon>eudicotyledons</taxon>
        <taxon>Gunneridae</taxon>
        <taxon>Pentapetalae</taxon>
        <taxon>rosids</taxon>
        <taxon>malvids</taxon>
        <taxon>Malvales</taxon>
        <taxon>Malvaceae</taxon>
        <taxon>Malvoideae</taxon>
        <taxon>Gossypium</taxon>
    </lineage>
</organism>
<comment type="caution">
    <text evidence="2">The sequence shown here is derived from an EMBL/GenBank/DDBJ whole genome shotgun (WGS) entry which is preliminary data.</text>
</comment>